<evidence type="ECO:0000256" key="1">
    <source>
        <dbReference type="ARBA" id="ARBA00013260"/>
    </source>
</evidence>
<evidence type="ECO:0000256" key="4">
    <source>
        <dbReference type="ARBA" id="ARBA00041531"/>
    </source>
</evidence>
<dbReference type="Pfam" id="PF00472">
    <property type="entry name" value="RF-1"/>
    <property type="match status" value="1"/>
</dbReference>
<reference evidence="6 7" key="1">
    <citation type="submission" date="2023-09" db="EMBL/GenBank/DDBJ databases">
        <title>Nesidiocoris tenuis whole genome shotgun sequence.</title>
        <authorList>
            <person name="Shibata T."/>
            <person name="Shimoda M."/>
            <person name="Kobayashi T."/>
            <person name="Uehara T."/>
        </authorList>
    </citation>
    <scope>NUCLEOTIDE SEQUENCE [LARGE SCALE GENOMIC DNA]</scope>
    <source>
        <strain evidence="6 7">Japan</strain>
    </source>
</reference>
<keyword evidence="7" id="KW-1185">Reference proteome</keyword>
<dbReference type="PANTHER" id="PTHR11075:SF54">
    <property type="entry name" value="LARGE RIBOSOMAL SUBUNIT PROTEIN ML62"/>
    <property type="match status" value="1"/>
</dbReference>
<protein>
    <recommendedName>
        <fullName evidence="3">Large ribosomal subunit protein mL62</fullName>
        <ecNumber evidence="1">3.1.1.29</ecNumber>
    </recommendedName>
    <alternativeName>
        <fullName evidence="4">Peptidyl-tRNA hydrolase ICT1, mitochondrial</fullName>
    </alternativeName>
</protein>
<organism evidence="6 7">
    <name type="scientific">Nesidiocoris tenuis</name>
    <dbReference type="NCBI Taxonomy" id="355587"/>
    <lineage>
        <taxon>Eukaryota</taxon>
        <taxon>Metazoa</taxon>
        <taxon>Ecdysozoa</taxon>
        <taxon>Arthropoda</taxon>
        <taxon>Hexapoda</taxon>
        <taxon>Insecta</taxon>
        <taxon>Pterygota</taxon>
        <taxon>Neoptera</taxon>
        <taxon>Paraneoptera</taxon>
        <taxon>Hemiptera</taxon>
        <taxon>Heteroptera</taxon>
        <taxon>Panheteroptera</taxon>
        <taxon>Cimicomorpha</taxon>
        <taxon>Miridae</taxon>
        <taxon>Dicyphina</taxon>
        <taxon>Nesidiocoris</taxon>
    </lineage>
</organism>
<dbReference type="EC" id="3.1.1.29" evidence="1"/>
<dbReference type="SUPFAM" id="SSF110916">
    <property type="entry name" value="Peptidyl-tRNA hydrolase domain-like"/>
    <property type="match status" value="1"/>
</dbReference>
<dbReference type="EMBL" id="AP028917">
    <property type="protein sequence ID" value="BES98354.1"/>
    <property type="molecule type" value="Genomic_DNA"/>
</dbReference>
<evidence type="ECO:0000313" key="6">
    <source>
        <dbReference type="EMBL" id="BES98354.1"/>
    </source>
</evidence>
<evidence type="ECO:0000256" key="2">
    <source>
        <dbReference type="ARBA" id="ARBA00038225"/>
    </source>
</evidence>
<dbReference type="InterPro" id="IPR000352">
    <property type="entry name" value="Pep_chain_release_fac_I"/>
</dbReference>
<proteinExistence type="inferred from homology"/>
<dbReference type="Gene3D" id="3.30.160.20">
    <property type="match status" value="1"/>
</dbReference>
<dbReference type="PANTHER" id="PTHR11075">
    <property type="entry name" value="PEPTIDE CHAIN RELEASE FACTOR"/>
    <property type="match status" value="1"/>
</dbReference>
<comment type="similarity">
    <text evidence="2">Belongs to the prokaryotic/mitochondrial release factor family. Mitochondrion-specific ribosomal protein mL62 subfamily.</text>
</comment>
<dbReference type="Proteomes" id="UP001307889">
    <property type="component" value="Chromosome 9"/>
</dbReference>
<feature type="domain" description="Prokaryotic-type class I peptide chain release factors" evidence="5">
    <location>
        <begin position="53"/>
        <end position="184"/>
    </location>
</feature>
<sequence>MFPLRSLFSANTLSRNVSTFKSALSLSYIYPTSSLSITAPVKIPDNEKFNGFIPIERLDITYSKSSGPGGQHINTTNTKVDIRFHVQSAEWLSEEIKNNISQTYKNKINKDGYLIVRSDKTRSQIYNQADAMTILRELIRKVADAKPPTGPSEETLHALRKRKERANRERLMLKKRHSLIKESRQNNFEL</sequence>
<evidence type="ECO:0000313" key="7">
    <source>
        <dbReference type="Proteomes" id="UP001307889"/>
    </source>
</evidence>
<dbReference type="InterPro" id="IPR052104">
    <property type="entry name" value="Mito_Release_Factor_mL62"/>
</dbReference>
<accession>A0ABN7B428</accession>
<evidence type="ECO:0000256" key="3">
    <source>
        <dbReference type="ARBA" id="ARBA00039441"/>
    </source>
</evidence>
<evidence type="ECO:0000259" key="5">
    <source>
        <dbReference type="Pfam" id="PF00472"/>
    </source>
</evidence>
<gene>
    <name evidence="6" type="ORF">NTJ_11169</name>
</gene>
<name>A0ABN7B428_9HEMI</name>